<dbReference type="RefSeq" id="WP_115092267.1">
    <property type="nucleotide sequence ID" value="NZ_CP068107.1"/>
</dbReference>
<dbReference type="InterPro" id="IPR016181">
    <property type="entry name" value="Acyl_CoA_acyltransferase"/>
</dbReference>
<dbReference type="Proteomes" id="UP000255024">
    <property type="component" value="Unassembled WGS sequence"/>
</dbReference>
<dbReference type="Gene3D" id="3.40.630.30">
    <property type="match status" value="1"/>
</dbReference>
<keyword evidence="2" id="KW-1185">Reference proteome</keyword>
<evidence type="ECO:0000313" key="1">
    <source>
        <dbReference type="EMBL" id="STZ69569.1"/>
    </source>
</evidence>
<name>A0A378U2R3_MYROD</name>
<reference evidence="1 2" key="1">
    <citation type="submission" date="2018-06" db="EMBL/GenBank/DDBJ databases">
        <authorList>
            <consortium name="Pathogen Informatics"/>
            <person name="Doyle S."/>
        </authorList>
    </citation>
    <scope>NUCLEOTIDE SEQUENCE [LARGE SCALE GENOMIC DNA]</scope>
    <source>
        <strain evidence="1 2">NCTC11179</strain>
    </source>
</reference>
<evidence type="ECO:0008006" key="3">
    <source>
        <dbReference type="Google" id="ProtNLM"/>
    </source>
</evidence>
<dbReference type="Pfam" id="PF13527">
    <property type="entry name" value="Acetyltransf_9"/>
    <property type="match status" value="1"/>
</dbReference>
<dbReference type="EMBL" id="UGQL01000002">
    <property type="protein sequence ID" value="STZ69569.1"/>
    <property type="molecule type" value="Genomic_DNA"/>
</dbReference>
<sequence>MQTKQITVNDKTYTLHIAYQGNETLRTAFNAMTFDFWEFTFESYYQSGYWDDTCIVFSLFDGETIVAHTTLSLFQTQVQNQSLCLGQLGTVMTQPTHTKQGLSRFLMEYIVEAYHNILDGYFLFANDTVLEFYPKFDFIAVPEFQATKSFQKQANAYEVKQLNLTHKEDLALFQHYLKNGQTACRFDTQNFGLAHFYCYANPEFGFADAIFVLPELETLVVAQQEDDTLRVFQAYYLQQNHIEEAINALATAQTTCIALGYTPTTSGYDFIPYEEEDLTLFVTPSLVPYFMEQQTMIPLLSHT</sequence>
<proteinExistence type="predicted"/>
<gene>
    <name evidence="1" type="ORF">NCTC11179_03078</name>
</gene>
<evidence type="ECO:0000313" key="2">
    <source>
        <dbReference type="Proteomes" id="UP000255024"/>
    </source>
</evidence>
<dbReference type="AlphaFoldDB" id="A0A378U2R3"/>
<protein>
    <recommendedName>
        <fullName evidence="3">N-acetyltransferase domain-containing protein</fullName>
    </recommendedName>
</protein>
<dbReference type="SUPFAM" id="SSF55729">
    <property type="entry name" value="Acyl-CoA N-acyltransferases (Nat)"/>
    <property type="match status" value="1"/>
</dbReference>
<accession>A0A378U2R3</accession>
<organism evidence="1 2">
    <name type="scientific">Myroides odoratus</name>
    <name type="common">Flavobacterium odoratum</name>
    <dbReference type="NCBI Taxonomy" id="256"/>
    <lineage>
        <taxon>Bacteria</taxon>
        <taxon>Pseudomonadati</taxon>
        <taxon>Bacteroidota</taxon>
        <taxon>Flavobacteriia</taxon>
        <taxon>Flavobacteriales</taxon>
        <taxon>Flavobacteriaceae</taxon>
        <taxon>Myroides</taxon>
    </lineage>
</organism>